<keyword evidence="1" id="KW-1133">Transmembrane helix</keyword>
<keyword evidence="3" id="KW-1185">Reference proteome</keyword>
<keyword evidence="1" id="KW-0472">Membrane</keyword>
<reference evidence="2" key="1">
    <citation type="submission" date="2021-01" db="EMBL/GenBank/DDBJ databases">
        <authorList>
            <consortium name="Genoscope - CEA"/>
            <person name="William W."/>
        </authorList>
    </citation>
    <scope>NUCLEOTIDE SEQUENCE</scope>
</reference>
<gene>
    <name evidence="2" type="ORF">PPRIM_AZ9-3.1.T1130143</name>
</gene>
<dbReference type="AlphaFoldDB" id="A0A8S1PCH4"/>
<accession>A0A8S1PCH4</accession>
<comment type="caution">
    <text evidence="2">The sequence shown here is derived from an EMBL/GenBank/DDBJ whole genome shotgun (WGS) entry which is preliminary data.</text>
</comment>
<dbReference type="EMBL" id="CAJJDM010000116">
    <property type="protein sequence ID" value="CAD8100876.1"/>
    <property type="molecule type" value="Genomic_DNA"/>
</dbReference>
<evidence type="ECO:0000256" key="1">
    <source>
        <dbReference type="SAM" id="Phobius"/>
    </source>
</evidence>
<evidence type="ECO:0000313" key="2">
    <source>
        <dbReference type="EMBL" id="CAD8100876.1"/>
    </source>
</evidence>
<protein>
    <recommendedName>
        <fullName evidence="4">Transmembrane protein</fullName>
    </recommendedName>
</protein>
<organism evidence="2 3">
    <name type="scientific">Paramecium primaurelia</name>
    <dbReference type="NCBI Taxonomy" id="5886"/>
    <lineage>
        <taxon>Eukaryota</taxon>
        <taxon>Sar</taxon>
        <taxon>Alveolata</taxon>
        <taxon>Ciliophora</taxon>
        <taxon>Intramacronucleata</taxon>
        <taxon>Oligohymenophorea</taxon>
        <taxon>Peniculida</taxon>
        <taxon>Parameciidae</taxon>
        <taxon>Paramecium</taxon>
    </lineage>
</organism>
<sequence length="298" mass="35352">MELGHILTYQAKMLQYIVQIIQIELFFQATSQLNNNILTVNYIYFIQIQLIGPNSIILQYLYFLLKSQVQKLYLEIGLNGDIKKKTFIQGFLYLQVFTKITIKNFLVIKSSKLSSVDISQLDRVSLNLEDFIIQDSDIFRFQILIQDPKNINIQNFQIINSKIFDTKRIIAYSFTKKLLIDLSSRQIISLFEILHFLTRKLSFKICNIIIKSFQNAFILKRFDLSYFQSENLASQLKDFLFIQILLHNLATQFYMGLLMYYFQTLILKILLFMKETNILIATICYQKFLLQWQQSLRL</sequence>
<name>A0A8S1PCH4_PARPR</name>
<evidence type="ECO:0000313" key="3">
    <source>
        <dbReference type="Proteomes" id="UP000688137"/>
    </source>
</evidence>
<proteinExistence type="predicted"/>
<feature type="transmembrane region" description="Helical" evidence="1">
    <location>
        <begin position="239"/>
        <end position="262"/>
    </location>
</feature>
<keyword evidence="1" id="KW-0812">Transmembrane</keyword>
<dbReference type="Proteomes" id="UP000688137">
    <property type="component" value="Unassembled WGS sequence"/>
</dbReference>
<evidence type="ECO:0008006" key="4">
    <source>
        <dbReference type="Google" id="ProtNLM"/>
    </source>
</evidence>